<protein>
    <recommendedName>
        <fullName evidence="1">DUF6950 domain-containing protein</fullName>
    </recommendedName>
</protein>
<evidence type="ECO:0000313" key="2">
    <source>
        <dbReference type="EMBL" id="KPH64839.1"/>
    </source>
</evidence>
<proteinExistence type="predicted"/>
<comment type="caution">
    <text evidence="2">The sequence shown here is derived from an EMBL/GenBank/DDBJ whole genome shotgun (WGS) entry which is preliminary data.</text>
</comment>
<dbReference type="OrthoDB" id="6586924at2"/>
<dbReference type="RefSeq" id="WP_054452952.1">
    <property type="nucleotide sequence ID" value="NZ_LHPH01000003.1"/>
</dbReference>
<evidence type="ECO:0000313" key="3">
    <source>
        <dbReference type="Proteomes" id="UP000037848"/>
    </source>
</evidence>
<keyword evidence="3" id="KW-1185">Reference proteome</keyword>
<feature type="domain" description="DUF6950" evidence="1">
    <location>
        <begin position="4"/>
        <end position="129"/>
    </location>
</feature>
<sequence>MNVAAKLAAFITKRNCEPFKWGKNDCCLLVADWVLFATGNDVAADFRGKYRTERGAFKQLFKRGLNDIQSVFKERLNPAIALSYARRGDIALVEFKGEYVGGIVTVNAVVCVGENGLVTLPMDAVKAVYPLEPRNV</sequence>
<dbReference type="PATRIC" id="fig|187330.3.peg.1687"/>
<dbReference type="InterPro" id="IPR053802">
    <property type="entry name" value="DUF6950"/>
</dbReference>
<reference evidence="2 3" key="1">
    <citation type="submission" date="2015-08" db="EMBL/GenBank/DDBJ databases">
        <title>Draft Genome Sequence of Pseudoalteromonas porphyrae UCD-SED14.</title>
        <authorList>
            <person name="Coil D.A."/>
            <person name="Jospin G."/>
            <person name="Lee R.D."/>
            <person name="Eisen J.A."/>
        </authorList>
    </citation>
    <scope>NUCLEOTIDE SEQUENCE [LARGE SCALE GENOMIC DNA]</scope>
    <source>
        <strain evidence="2 3">UCD-SED14</strain>
    </source>
</reference>
<evidence type="ECO:0000259" key="1">
    <source>
        <dbReference type="Pfam" id="PF22262"/>
    </source>
</evidence>
<accession>A0A0N0M1N3</accession>
<dbReference type="EMBL" id="LHPH01000003">
    <property type="protein sequence ID" value="KPH64839.1"/>
    <property type="molecule type" value="Genomic_DNA"/>
</dbReference>
<name>A0A0N0M1N3_9GAMM</name>
<organism evidence="2 3">
    <name type="scientific">Pseudoalteromonas porphyrae</name>
    <dbReference type="NCBI Taxonomy" id="187330"/>
    <lineage>
        <taxon>Bacteria</taxon>
        <taxon>Pseudomonadati</taxon>
        <taxon>Pseudomonadota</taxon>
        <taxon>Gammaproteobacteria</taxon>
        <taxon>Alteromonadales</taxon>
        <taxon>Pseudoalteromonadaceae</taxon>
        <taxon>Pseudoalteromonas</taxon>
    </lineage>
</organism>
<dbReference type="AlphaFoldDB" id="A0A0N0M1N3"/>
<dbReference type="Proteomes" id="UP000037848">
    <property type="component" value="Unassembled WGS sequence"/>
</dbReference>
<gene>
    <name evidence="2" type="ORF">ADS77_03250</name>
</gene>
<dbReference type="Pfam" id="PF22262">
    <property type="entry name" value="DUF6950"/>
    <property type="match status" value="1"/>
</dbReference>